<name>A0A6T7NU88_9CRYP</name>
<feature type="compositionally biased region" description="Polar residues" evidence="1">
    <location>
        <begin position="196"/>
        <end position="213"/>
    </location>
</feature>
<feature type="region of interest" description="Disordered" evidence="1">
    <location>
        <begin position="196"/>
        <end position="215"/>
    </location>
</feature>
<dbReference type="AlphaFoldDB" id="A0A6T7NU88"/>
<accession>A0A6T7NU88</accession>
<feature type="region of interest" description="Disordered" evidence="1">
    <location>
        <begin position="87"/>
        <end position="112"/>
    </location>
</feature>
<feature type="compositionally biased region" description="Low complexity" evidence="1">
    <location>
        <begin position="100"/>
        <end position="111"/>
    </location>
</feature>
<gene>
    <name evidence="2" type="ORF">HPHI1048_LOCUS6415</name>
    <name evidence="3" type="ORF">HPHI1048_LOCUS6418</name>
</gene>
<sequence length="237" mass="25556">MAGWTGHLPQKQSNTYNVGLTHAAAYESVQARKEPHDFHVRSGTPIAGLSAFVPRAKELSPGLSHRQVCRSAREYKGDDPRYAAEKSFTARFGQSDRSRPATARTLRPAASENNTQARKVIVGSKIVTVNTRTGEAKSGGFNINSFANESAGGRSKNPIPKLRVNSDGLVQLNPNTKANLYIGDLTQFWTLENPYQTTSRSSGQPQTARSASSGVHHVAGYCGHVPLHPGNPVPIIS</sequence>
<evidence type="ECO:0000313" key="2">
    <source>
        <dbReference type="EMBL" id="CAD8476606.1"/>
    </source>
</evidence>
<evidence type="ECO:0000256" key="1">
    <source>
        <dbReference type="SAM" id="MobiDB-lite"/>
    </source>
</evidence>
<reference evidence="2" key="1">
    <citation type="submission" date="2021-01" db="EMBL/GenBank/DDBJ databases">
        <authorList>
            <person name="Corre E."/>
            <person name="Pelletier E."/>
            <person name="Niang G."/>
            <person name="Scheremetjew M."/>
            <person name="Finn R."/>
            <person name="Kale V."/>
            <person name="Holt S."/>
            <person name="Cochrane G."/>
            <person name="Meng A."/>
            <person name="Brown T."/>
            <person name="Cohen L."/>
        </authorList>
    </citation>
    <scope>NUCLEOTIDE SEQUENCE</scope>
    <source>
        <strain evidence="2">CCMP325</strain>
    </source>
</reference>
<proteinExistence type="predicted"/>
<protein>
    <submittedName>
        <fullName evidence="2">Uncharacterized protein</fullName>
    </submittedName>
</protein>
<organism evidence="2">
    <name type="scientific">Hanusia phi</name>
    <dbReference type="NCBI Taxonomy" id="3032"/>
    <lineage>
        <taxon>Eukaryota</taxon>
        <taxon>Cryptophyceae</taxon>
        <taxon>Pyrenomonadales</taxon>
        <taxon>Geminigeraceae</taxon>
        <taxon>Hanusia</taxon>
    </lineage>
</organism>
<dbReference type="EMBL" id="HBEO01009180">
    <property type="protein sequence ID" value="CAD8476606.1"/>
    <property type="molecule type" value="Transcribed_RNA"/>
</dbReference>
<evidence type="ECO:0000313" key="3">
    <source>
        <dbReference type="EMBL" id="CAD8476612.1"/>
    </source>
</evidence>
<dbReference type="EMBL" id="HBEO01009183">
    <property type="protein sequence ID" value="CAD8476612.1"/>
    <property type="molecule type" value="Transcribed_RNA"/>
</dbReference>